<protein>
    <submittedName>
        <fullName evidence="2">SIMPL domain-containing protein</fullName>
    </submittedName>
</protein>
<comment type="caution">
    <text evidence="2">The sequence shown here is derived from an EMBL/GenBank/DDBJ whole genome shotgun (WGS) entry which is preliminary data.</text>
</comment>
<name>A0A7Y7QWM1_9SPHN</name>
<dbReference type="Pfam" id="PF04402">
    <property type="entry name" value="SIMPL"/>
    <property type="match status" value="1"/>
</dbReference>
<sequence length="249" mass="25971">MMNKILLAAALAPAALIPGMAQAQSASAPTTVEPLVPAAGTVLDISAEGRTTRVPDIATIRAGVVSQGATAAAALSDNAQRMARVLAAVKRAGVADRDIQTAIVQLQPQYRYGDNVPPAITGYQATNTLSIRFRDIAKSGSILDALVAQGSNQIEGPNLSIDKPDAALDEARADAVQRARARAELYAKAAGMRVTRIVSITENGADAGGPQPPMMIRTMAMRSDAMEKTSIAPGERDVTVNVSVRFLLN</sequence>
<evidence type="ECO:0000313" key="2">
    <source>
        <dbReference type="EMBL" id="NVP31776.1"/>
    </source>
</evidence>
<reference evidence="2 3" key="1">
    <citation type="submission" date="2020-05" db="EMBL/GenBank/DDBJ databases">
        <title>Draft Genome Sequences of Sphingomonas sp. Isolated from the International Space Station.</title>
        <authorList>
            <person name="Bijlani S."/>
            <person name="Singh N.K."/>
            <person name="Mason C.E."/>
            <person name="Wang C.C."/>
            <person name="Venkateswaran K."/>
        </authorList>
    </citation>
    <scope>NUCLEOTIDE SEQUENCE [LARGE SCALE GENOMIC DNA]</scope>
    <source>
        <strain evidence="2">ISS-IIF7SWP</strain>
    </source>
</reference>
<dbReference type="Proteomes" id="UP000531581">
    <property type="component" value="Unassembled WGS sequence"/>
</dbReference>
<dbReference type="PANTHER" id="PTHR34387:SF1">
    <property type="entry name" value="PERIPLASMIC IMMUNOGENIC PROTEIN"/>
    <property type="match status" value="1"/>
</dbReference>
<gene>
    <name evidence="2" type="ORF">HLV41_12050</name>
</gene>
<keyword evidence="1" id="KW-0732">Signal</keyword>
<dbReference type="AlphaFoldDB" id="A0A7Y7QWM1"/>
<dbReference type="InterPro" id="IPR052022">
    <property type="entry name" value="26kDa_periplasmic_antigen"/>
</dbReference>
<proteinExistence type="predicted"/>
<dbReference type="InterPro" id="IPR007497">
    <property type="entry name" value="SIMPL/DUF541"/>
</dbReference>
<accession>A0A7Y7QWM1</accession>
<dbReference type="Gene3D" id="3.30.110.170">
    <property type="entry name" value="Protein of unknown function (DUF541), domain 1"/>
    <property type="match status" value="1"/>
</dbReference>
<evidence type="ECO:0000313" key="3">
    <source>
        <dbReference type="Proteomes" id="UP000531581"/>
    </source>
</evidence>
<dbReference type="GO" id="GO:0006974">
    <property type="term" value="P:DNA damage response"/>
    <property type="evidence" value="ECO:0007669"/>
    <property type="project" value="TreeGrafter"/>
</dbReference>
<dbReference type="PANTHER" id="PTHR34387">
    <property type="entry name" value="SLR1258 PROTEIN"/>
    <property type="match status" value="1"/>
</dbReference>
<feature type="signal peptide" evidence="1">
    <location>
        <begin position="1"/>
        <end position="23"/>
    </location>
</feature>
<dbReference type="Gene3D" id="3.30.70.2970">
    <property type="entry name" value="Protein of unknown function (DUF541), domain 2"/>
    <property type="match status" value="1"/>
</dbReference>
<feature type="chain" id="PRO_5030529843" evidence="1">
    <location>
        <begin position="24"/>
        <end position="249"/>
    </location>
</feature>
<evidence type="ECO:0000256" key="1">
    <source>
        <dbReference type="SAM" id="SignalP"/>
    </source>
</evidence>
<dbReference type="RefSeq" id="WP_170171467.1">
    <property type="nucleotide sequence ID" value="NZ_JABEOW010000017.1"/>
</dbReference>
<organism evidence="2 3">
    <name type="scientific">Sphingomonas sanguinis</name>
    <dbReference type="NCBI Taxonomy" id="33051"/>
    <lineage>
        <taxon>Bacteria</taxon>
        <taxon>Pseudomonadati</taxon>
        <taxon>Pseudomonadota</taxon>
        <taxon>Alphaproteobacteria</taxon>
        <taxon>Sphingomonadales</taxon>
        <taxon>Sphingomonadaceae</taxon>
        <taxon>Sphingomonas</taxon>
    </lineage>
</organism>
<dbReference type="EMBL" id="JABYQV010000009">
    <property type="protein sequence ID" value="NVP31776.1"/>
    <property type="molecule type" value="Genomic_DNA"/>
</dbReference>